<dbReference type="PANTHER" id="PTHR11777:SF9">
    <property type="entry name" value="ALANINE--TRNA LIGASE, CYTOPLASMIC"/>
    <property type="match status" value="1"/>
</dbReference>
<dbReference type="SUPFAM" id="SSF55681">
    <property type="entry name" value="Class II aaRS and biotin synthetases"/>
    <property type="match status" value="1"/>
</dbReference>
<evidence type="ECO:0000256" key="5">
    <source>
        <dbReference type="ARBA" id="ARBA00022598"/>
    </source>
</evidence>
<dbReference type="InterPro" id="IPR045864">
    <property type="entry name" value="aa-tRNA-synth_II/BPL/LPL"/>
</dbReference>
<dbReference type="Pfam" id="PF01411">
    <property type="entry name" value="tRNA-synt_2c"/>
    <property type="match status" value="1"/>
</dbReference>
<evidence type="ECO:0000256" key="3">
    <source>
        <dbReference type="ARBA" id="ARBA00017959"/>
    </source>
</evidence>
<reference evidence="13 14" key="1">
    <citation type="journal article" date="2020" name="Sci. Rep.">
        <title>Morphology, ultrastructure, genomics, and phylogeny of Euplotes vanleeuwenhoeki sp. nov. and its ultra-reduced endosymbiont Candidatus Pinguicoccus supinus sp. nov.</title>
        <authorList>
            <person name="Serra V."/>
            <person name="Gammuto L."/>
            <person name="Nitla V."/>
            <person name="Castelli M."/>
            <person name="Lanzoni O."/>
            <person name="Sassera D."/>
            <person name="Bandi C."/>
            <person name="Sandeep B.V."/>
            <person name="Verni F."/>
            <person name="Modeo L."/>
            <person name="Petroni G."/>
        </authorList>
    </citation>
    <scope>NUCLEOTIDE SEQUENCE [LARGE SCALE GENOMIC DNA]</scope>
    <source>
        <strain evidence="13 14">KKR18_Esm</strain>
    </source>
</reference>
<keyword evidence="10" id="KW-0030">Aminoacyl-tRNA synthetase</keyword>
<evidence type="ECO:0000256" key="4">
    <source>
        <dbReference type="ARBA" id="ARBA00022555"/>
    </source>
</evidence>
<organism evidence="13 14">
    <name type="scientific">Candidatus Pinguicoccus supinus</name>
    <dbReference type="NCBI Taxonomy" id="2529394"/>
    <lineage>
        <taxon>Bacteria</taxon>
        <taxon>Pseudomonadati</taxon>
        <taxon>Verrucomicrobiota</taxon>
        <taxon>Candidatus Pinguicoccus</taxon>
    </lineage>
</organism>
<dbReference type="PROSITE" id="PS50860">
    <property type="entry name" value="AA_TRNA_LIGASE_II_ALA"/>
    <property type="match status" value="1"/>
</dbReference>
<dbReference type="GO" id="GO:0000049">
    <property type="term" value="F:tRNA binding"/>
    <property type="evidence" value="ECO:0007669"/>
    <property type="project" value="UniProtKB-KW"/>
</dbReference>
<feature type="domain" description="Alanyl-transfer RNA synthetases family profile" evidence="12">
    <location>
        <begin position="2"/>
        <end position="95"/>
    </location>
</feature>
<evidence type="ECO:0000256" key="10">
    <source>
        <dbReference type="ARBA" id="ARBA00023146"/>
    </source>
</evidence>
<evidence type="ECO:0000256" key="6">
    <source>
        <dbReference type="ARBA" id="ARBA00022741"/>
    </source>
</evidence>
<keyword evidence="4" id="KW-0820">tRNA-binding</keyword>
<protein>
    <recommendedName>
        <fullName evidence="3">Alanine--tRNA ligase</fullName>
        <ecNumber evidence="2">6.1.1.7</ecNumber>
    </recommendedName>
    <alternativeName>
        <fullName evidence="11">Alanyl-tRNA synthetase</fullName>
    </alternativeName>
</protein>
<name>A0A7T0BRF0_9BACT</name>
<dbReference type="Proteomes" id="UP000594451">
    <property type="component" value="Chromosome"/>
</dbReference>
<accession>A0A7T0BRF0</accession>
<dbReference type="InterPro" id="IPR050058">
    <property type="entry name" value="Ala-tRNA_ligase"/>
</dbReference>
<dbReference type="PANTHER" id="PTHR11777">
    <property type="entry name" value="ALANYL-TRNA SYNTHETASE"/>
    <property type="match status" value="1"/>
</dbReference>
<sequence length="95" mass="10978">MLVEINLKNSYKNFFIKNKHILFKNSSLIPKENINLLFTNSGMNQFTHFLSQKNNSFFAQIASVQKCVRLGGKHNDMNTIGFDQTHHTLFNMLGN</sequence>
<keyword evidence="14" id="KW-1185">Reference proteome</keyword>
<dbReference type="Gene3D" id="3.30.930.10">
    <property type="entry name" value="Bira Bifunctional Protein, Domain 2"/>
    <property type="match status" value="1"/>
</dbReference>
<dbReference type="EC" id="6.1.1.7" evidence="2"/>
<gene>
    <name evidence="13" type="ORF">E5P55_00535</name>
</gene>
<comment type="similarity">
    <text evidence="1">Belongs to the class-II aminoacyl-tRNA synthetase family.</text>
</comment>
<dbReference type="InterPro" id="IPR018165">
    <property type="entry name" value="Ala-tRNA-synth_IIc_core"/>
</dbReference>
<dbReference type="EMBL" id="CP039370">
    <property type="protein sequence ID" value="QPJ58462.1"/>
    <property type="molecule type" value="Genomic_DNA"/>
</dbReference>
<dbReference type="InterPro" id="IPR018164">
    <property type="entry name" value="Ala-tRNA-synth_IIc_N"/>
</dbReference>
<keyword evidence="8" id="KW-0694">RNA-binding</keyword>
<dbReference type="KEGG" id="psup:E5P55_00535"/>
<evidence type="ECO:0000256" key="9">
    <source>
        <dbReference type="ARBA" id="ARBA00022917"/>
    </source>
</evidence>
<evidence type="ECO:0000313" key="14">
    <source>
        <dbReference type="Proteomes" id="UP000594451"/>
    </source>
</evidence>
<dbReference type="GO" id="GO:0004813">
    <property type="term" value="F:alanine-tRNA ligase activity"/>
    <property type="evidence" value="ECO:0007669"/>
    <property type="project" value="UniProtKB-EC"/>
</dbReference>
<evidence type="ECO:0000256" key="7">
    <source>
        <dbReference type="ARBA" id="ARBA00022840"/>
    </source>
</evidence>
<dbReference type="GO" id="GO:0005524">
    <property type="term" value="F:ATP binding"/>
    <property type="evidence" value="ECO:0007669"/>
    <property type="project" value="UniProtKB-KW"/>
</dbReference>
<evidence type="ECO:0000256" key="1">
    <source>
        <dbReference type="ARBA" id="ARBA00008226"/>
    </source>
</evidence>
<evidence type="ECO:0000256" key="8">
    <source>
        <dbReference type="ARBA" id="ARBA00022884"/>
    </source>
</evidence>
<dbReference type="GO" id="GO:0002161">
    <property type="term" value="F:aminoacyl-tRNA deacylase activity"/>
    <property type="evidence" value="ECO:0007669"/>
    <property type="project" value="TreeGrafter"/>
</dbReference>
<keyword evidence="6" id="KW-0547">Nucleotide-binding</keyword>
<keyword evidence="7" id="KW-0067">ATP-binding</keyword>
<dbReference type="GO" id="GO:0006419">
    <property type="term" value="P:alanyl-tRNA aminoacylation"/>
    <property type="evidence" value="ECO:0007669"/>
    <property type="project" value="InterPro"/>
</dbReference>
<evidence type="ECO:0000313" key="13">
    <source>
        <dbReference type="EMBL" id="QPJ58462.1"/>
    </source>
</evidence>
<evidence type="ECO:0000256" key="2">
    <source>
        <dbReference type="ARBA" id="ARBA00013168"/>
    </source>
</evidence>
<keyword evidence="9" id="KW-0648">Protein biosynthesis</keyword>
<keyword evidence="5" id="KW-0436">Ligase</keyword>
<proteinExistence type="inferred from homology"/>
<evidence type="ECO:0000259" key="12">
    <source>
        <dbReference type="PROSITE" id="PS50860"/>
    </source>
</evidence>
<dbReference type="AlphaFoldDB" id="A0A7T0BRF0"/>
<evidence type="ECO:0000256" key="11">
    <source>
        <dbReference type="ARBA" id="ARBA00032577"/>
    </source>
</evidence>